<dbReference type="AlphaFoldDB" id="A0AAD3TIC5"/>
<dbReference type="Proteomes" id="UP001279734">
    <property type="component" value="Unassembled WGS sequence"/>
</dbReference>
<accession>A0AAD3TIC5</accession>
<gene>
    <name evidence="2" type="ORF">Nepgr_031369</name>
</gene>
<keyword evidence="3" id="KW-1185">Reference proteome</keyword>
<dbReference type="EMBL" id="BSYO01000036">
    <property type="protein sequence ID" value="GMH29526.1"/>
    <property type="molecule type" value="Genomic_DNA"/>
</dbReference>
<sequence>MAIGAKCGLENSHAFRWVTWPSLWSVEVAWPAATAGAAILKSPQASRPCTASTVDTRHSKPAREDGDSAIGHSQDQSARQQHGENERITGHQIATNKLAALLLQIQHHAQQHHTGAISRYPIHQQQQWRITSPRFIRPGPAANPTANVLTAAEDQHQQNGQ</sequence>
<name>A0AAD3TIC5_NEPGR</name>
<organism evidence="2 3">
    <name type="scientific">Nepenthes gracilis</name>
    <name type="common">Slender pitcher plant</name>
    <dbReference type="NCBI Taxonomy" id="150966"/>
    <lineage>
        <taxon>Eukaryota</taxon>
        <taxon>Viridiplantae</taxon>
        <taxon>Streptophyta</taxon>
        <taxon>Embryophyta</taxon>
        <taxon>Tracheophyta</taxon>
        <taxon>Spermatophyta</taxon>
        <taxon>Magnoliopsida</taxon>
        <taxon>eudicotyledons</taxon>
        <taxon>Gunneridae</taxon>
        <taxon>Pentapetalae</taxon>
        <taxon>Caryophyllales</taxon>
        <taxon>Nepenthaceae</taxon>
        <taxon>Nepenthes</taxon>
    </lineage>
</organism>
<feature type="compositionally biased region" description="Polar residues" evidence="1">
    <location>
        <begin position="71"/>
        <end position="80"/>
    </location>
</feature>
<reference evidence="2" key="1">
    <citation type="submission" date="2023-05" db="EMBL/GenBank/DDBJ databases">
        <title>Nepenthes gracilis genome sequencing.</title>
        <authorList>
            <person name="Fukushima K."/>
        </authorList>
    </citation>
    <scope>NUCLEOTIDE SEQUENCE</scope>
    <source>
        <strain evidence="2">SING2019-196</strain>
    </source>
</reference>
<evidence type="ECO:0000313" key="3">
    <source>
        <dbReference type="Proteomes" id="UP001279734"/>
    </source>
</evidence>
<feature type="compositionally biased region" description="Polar residues" evidence="1">
    <location>
        <begin position="43"/>
        <end position="54"/>
    </location>
</feature>
<comment type="caution">
    <text evidence="2">The sequence shown here is derived from an EMBL/GenBank/DDBJ whole genome shotgun (WGS) entry which is preliminary data.</text>
</comment>
<feature type="region of interest" description="Disordered" evidence="1">
    <location>
        <begin position="41"/>
        <end position="87"/>
    </location>
</feature>
<proteinExistence type="predicted"/>
<evidence type="ECO:0000256" key="1">
    <source>
        <dbReference type="SAM" id="MobiDB-lite"/>
    </source>
</evidence>
<protein>
    <submittedName>
        <fullName evidence="2">Uncharacterized protein</fullName>
    </submittedName>
</protein>
<feature type="compositionally biased region" description="Basic and acidic residues" evidence="1">
    <location>
        <begin position="55"/>
        <end position="66"/>
    </location>
</feature>
<evidence type="ECO:0000313" key="2">
    <source>
        <dbReference type="EMBL" id="GMH29526.1"/>
    </source>
</evidence>